<reference evidence="2" key="1">
    <citation type="submission" date="2011-11" db="EMBL/GenBank/DDBJ databases">
        <title>The Genome Sequence of Fusarium oxysporum PHW808.</title>
        <authorList>
            <consortium name="The Broad Institute Genome Sequencing Platform"/>
            <person name="Ma L.-J."/>
            <person name="Gale L.R."/>
            <person name="Schwartz D.C."/>
            <person name="Zhou S."/>
            <person name="Corby-Kistler H."/>
            <person name="Young S.K."/>
            <person name="Zeng Q."/>
            <person name="Gargeya S."/>
            <person name="Fitzgerald M."/>
            <person name="Haas B."/>
            <person name="Abouelleil A."/>
            <person name="Alvarado L."/>
            <person name="Arachchi H.M."/>
            <person name="Berlin A."/>
            <person name="Brown A."/>
            <person name="Chapman S.B."/>
            <person name="Chen Z."/>
            <person name="Dunbar C."/>
            <person name="Freedman E."/>
            <person name="Gearin G."/>
            <person name="Goldberg J."/>
            <person name="Griggs A."/>
            <person name="Gujja S."/>
            <person name="Heiman D."/>
            <person name="Howarth C."/>
            <person name="Larson L."/>
            <person name="Lui A."/>
            <person name="MacDonald P.J.P."/>
            <person name="Montmayeur A."/>
            <person name="Murphy C."/>
            <person name="Neiman D."/>
            <person name="Pearson M."/>
            <person name="Priest M."/>
            <person name="Roberts A."/>
            <person name="Saif S."/>
            <person name="Shea T."/>
            <person name="Shenoy N."/>
            <person name="Sisk P."/>
            <person name="Stolte C."/>
            <person name="Sykes S."/>
            <person name="Wortman J."/>
            <person name="Nusbaum C."/>
            <person name="Birren B."/>
        </authorList>
    </citation>
    <scope>NUCLEOTIDE SEQUENCE [LARGE SCALE GENOMIC DNA]</scope>
    <source>
        <strain evidence="2">54008</strain>
    </source>
</reference>
<sequence length="42" mass="4464">MLISHEKKGTSMKQTPSSTPTVASLLPCLPTGPWRLVSKPSA</sequence>
<dbReference type="HOGENOM" id="CLU_3260607_0_0_1"/>
<evidence type="ECO:0000313" key="2">
    <source>
        <dbReference type="EMBL" id="EXL63592.1"/>
    </source>
</evidence>
<organism evidence="2">
    <name type="scientific">Fusarium oxysporum f. sp. conglutinans race 2 54008</name>
    <dbReference type="NCBI Taxonomy" id="1089457"/>
    <lineage>
        <taxon>Eukaryota</taxon>
        <taxon>Fungi</taxon>
        <taxon>Dikarya</taxon>
        <taxon>Ascomycota</taxon>
        <taxon>Pezizomycotina</taxon>
        <taxon>Sordariomycetes</taxon>
        <taxon>Hypocreomycetidae</taxon>
        <taxon>Hypocreales</taxon>
        <taxon>Nectriaceae</taxon>
        <taxon>Fusarium</taxon>
        <taxon>Fusarium oxysporum species complex</taxon>
    </lineage>
</organism>
<dbReference type="AlphaFoldDB" id="X0GIW3"/>
<evidence type="ECO:0000256" key="1">
    <source>
        <dbReference type="SAM" id="MobiDB-lite"/>
    </source>
</evidence>
<dbReference type="Proteomes" id="UP000030676">
    <property type="component" value="Unassembled WGS sequence"/>
</dbReference>
<accession>X0GIW3</accession>
<reference evidence="2" key="2">
    <citation type="submission" date="2014-03" db="EMBL/GenBank/DDBJ databases">
        <title>The Genome Annotation of Fusarium oxysporum PHW808.</title>
        <authorList>
            <consortium name="The Broad Institute Genomics Platform"/>
            <person name="Ma L.-J."/>
            <person name="Corby-Kistler H."/>
            <person name="Broz K."/>
            <person name="Gale L.R."/>
            <person name="Jonkers W."/>
            <person name="O'Donnell K."/>
            <person name="Ploetz R."/>
            <person name="Steinberg C."/>
            <person name="Schwartz D.C."/>
            <person name="VanEtten H."/>
            <person name="Zhou S."/>
            <person name="Young S.K."/>
            <person name="Zeng Q."/>
            <person name="Gargeya S."/>
            <person name="Fitzgerald M."/>
            <person name="Abouelleil A."/>
            <person name="Alvarado L."/>
            <person name="Chapman S.B."/>
            <person name="Gainer-Dewar J."/>
            <person name="Goldberg J."/>
            <person name="Griggs A."/>
            <person name="Gujja S."/>
            <person name="Hansen M."/>
            <person name="Howarth C."/>
            <person name="Imamovic A."/>
            <person name="Ireland A."/>
            <person name="Larimer J."/>
            <person name="McCowan C."/>
            <person name="Murphy C."/>
            <person name="Pearson M."/>
            <person name="Poon T.W."/>
            <person name="Priest M."/>
            <person name="Roberts A."/>
            <person name="Saif S."/>
            <person name="Shea T."/>
            <person name="Sykes S."/>
            <person name="Wortman J."/>
            <person name="Nusbaum C."/>
            <person name="Birren B."/>
        </authorList>
    </citation>
    <scope>NUCLEOTIDE SEQUENCE</scope>
    <source>
        <strain evidence="2">54008</strain>
    </source>
</reference>
<feature type="compositionally biased region" description="Polar residues" evidence="1">
    <location>
        <begin position="11"/>
        <end position="22"/>
    </location>
</feature>
<protein>
    <submittedName>
        <fullName evidence="2">Uncharacterized protein</fullName>
    </submittedName>
</protein>
<dbReference type="EMBL" id="KK035035">
    <property type="protein sequence ID" value="EXL63592.1"/>
    <property type="molecule type" value="Genomic_DNA"/>
</dbReference>
<proteinExistence type="predicted"/>
<gene>
    <name evidence="2" type="ORF">FOPG_20134</name>
</gene>
<feature type="region of interest" description="Disordered" evidence="1">
    <location>
        <begin position="1"/>
        <end position="25"/>
    </location>
</feature>
<name>X0GIW3_FUSOX</name>